<accession>A0A5E4WGG0</accession>
<keyword evidence="3" id="KW-1185">Reference proteome</keyword>
<keyword evidence="1" id="KW-1133">Transmembrane helix</keyword>
<protein>
    <submittedName>
        <fullName evidence="2">Carboxypeptidase regulatory-like domain-containing protein</fullName>
    </submittedName>
</protein>
<keyword evidence="2" id="KW-0378">Hydrolase</keyword>
<keyword evidence="2" id="KW-0121">Carboxypeptidase</keyword>
<dbReference type="EMBL" id="CABPSM010000009">
    <property type="protein sequence ID" value="VVE22674.1"/>
    <property type="molecule type" value="Genomic_DNA"/>
</dbReference>
<proteinExistence type="predicted"/>
<feature type="transmembrane region" description="Helical" evidence="1">
    <location>
        <begin position="51"/>
        <end position="72"/>
    </location>
</feature>
<name>A0A5E4WGG0_9BURK</name>
<dbReference type="GO" id="GO:0004180">
    <property type="term" value="F:carboxypeptidase activity"/>
    <property type="evidence" value="ECO:0007669"/>
    <property type="project" value="UniProtKB-KW"/>
</dbReference>
<keyword evidence="2" id="KW-0645">Protease</keyword>
<evidence type="ECO:0000313" key="2">
    <source>
        <dbReference type="EMBL" id="VVE22674.1"/>
    </source>
</evidence>
<keyword evidence="1" id="KW-0472">Membrane</keyword>
<dbReference type="Proteomes" id="UP000343317">
    <property type="component" value="Unassembled WGS sequence"/>
</dbReference>
<reference evidence="2 3" key="1">
    <citation type="submission" date="2019-08" db="EMBL/GenBank/DDBJ databases">
        <authorList>
            <person name="Peeters C."/>
        </authorList>
    </citation>
    <scope>NUCLEOTIDE SEQUENCE [LARGE SCALE GENOMIC DNA]</scope>
    <source>
        <strain evidence="2 3">LMG 31112</strain>
    </source>
</reference>
<gene>
    <name evidence="2" type="ORF">PHO31112_03215</name>
</gene>
<evidence type="ECO:0000256" key="1">
    <source>
        <dbReference type="SAM" id="Phobius"/>
    </source>
</evidence>
<dbReference type="AlphaFoldDB" id="A0A5E4WGG0"/>
<keyword evidence="1" id="KW-0812">Transmembrane</keyword>
<evidence type="ECO:0000313" key="3">
    <source>
        <dbReference type="Proteomes" id="UP000343317"/>
    </source>
</evidence>
<sequence>MLEVKTNRAAERLVRTSCATTPQFAATPIPATLPSGGSLMWRIAMFKCARFSLMLPLLASLWMAGGAAAAPASQPEKQPGISYITGGIGEDEVKEFRAAASKYNLRMTFASKAGNYLSDVDVMIADASGRSVLAVRTEGPFLFVRLPAGLYRVSAQTPRMSEYRKVQVPARGGVNLNFSWDAPDYPGVMKLCKGCPKPRP</sequence>
<organism evidence="2 3">
    <name type="scientific">Pandoraea horticolens</name>
    <dbReference type="NCBI Taxonomy" id="2508298"/>
    <lineage>
        <taxon>Bacteria</taxon>
        <taxon>Pseudomonadati</taxon>
        <taxon>Pseudomonadota</taxon>
        <taxon>Betaproteobacteria</taxon>
        <taxon>Burkholderiales</taxon>
        <taxon>Burkholderiaceae</taxon>
        <taxon>Pandoraea</taxon>
    </lineage>
</organism>